<comment type="caution">
    <text evidence="1">The sequence shown here is derived from an EMBL/GenBank/DDBJ whole genome shotgun (WGS) entry which is preliminary data.</text>
</comment>
<reference evidence="1" key="1">
    <citation type="journal article" date="2014" name="Int. J. Syst. Evol. Microbiol.">
        <title>Complete genome sequence of Corynebacterium casei LMG S-19264T (=DSM 44701T), isolated from a smear-ripened cheese.</title>
        <authorList>
            <consortium name="US DOE Joint Genome Institute (JGI-PGF)"/>
            <person name="Walter F."/>
            <person name="Albersmeier A."/>
            <person name="Kalinowski J."/>
            <person name="Ruckert C."/>
        </authorList>
    </citation>
    <scope>NUCLEOTIDE SEQUENCE</scope>
    <source>
        <strain evidence="1">JCM 4714</strain>
    </source>
</reference>
<dbReference type="EMBL" id="BMVG01000029">
    <property type="protein sequence ID" value="GHE11526.1"/>
    <property type="molecule type" value="Genomic_DNA"/>
</dbReference>
<evidence type="ECO:0000313" key="1">
    <source>
        <dbReference type="EMBL" id="GHE11526.1"/>
    </source>
</evidence>
<accession>A0A918YQQ3</accession>
<organism evidence="1 2">
    <name type="scientific">Streptomyces alanosinicus</name>
    <dbReference type="NCBI Taxonomy" id="68171"/>
    <lineage>
        <taxon>Bacteria</taxon>
        <taxon>Bacillati</taxon>
        <taxon>Actinomycetota</taxon>
        <taxon>Actinomycetes</taxon>
        <taxon>Kitasatosporales</taxon>
        <taxon>Streptomycetaceae</taxon>
        <taxon>Streptomyces</taxon>
    </lineage>
</organism>
<reference evidence="1" key="2">
    <citation type="submission" date="2020-09" db="EMBL/GenBank/DDBJ databases">
        <authorList>
            <person name="Sun Q."/>
            <person name="Ohkuma M."/>
        </authorList>
    </citation>
    <scope>NUCLEOTIDE SEQUENCE</scope>
    <source>
        <strain evidence="1">JCM 4714</strain>
    </source>
</reference>
<proteinExistence type="predicted"/>
<dbReference type="AlphaFoldDB" id="A0A918YQQ3"/>
<sequence length="71" mass="7223">MAIAIPELARRGVPEHVSGVVVAVPAQRLSHRWIVLGVSLTAAGRPPVFADTAISAGTAYGAVKGSVYGAE</sequence>
<keyword evidence="2" id="KW-1185">Reference proteome</keyword>
<gene>
    <name evidence="1" type="ORF">GCM10010339_71630</name>
</gene>
<protein>
    <submittedName>
        <fullName evidence="1">Uncharacterized protein</fullName>
    </submittedName>
</protein>
<evidence type="ECO:0000313" key="2">
    <source>
        <dbReference type="Proteomes" id="UP000655443"/>
    </source>
</evidence>
<name>A0A918YQQ3_9ACTN</name>
<dbReference type="Proteomes" id="UP000655443">
    <property type="component" value="Unassembled WGS sequence"/>
</dbReference>